<organism evidence="10 11">
    <name type="scientific">Bacillus salipaludis</name>
    <dbReference type="NCBI Taxonomy" id="2547811"/>
    <lineage>
        <taxon>Bacteria</taxon>
        <taxon>Bacillati</taxon>
        <taxon>Bacillota</taxon>
        <taxon>Bacilli</taxon>
        <taxon>Bacillales</taxon>
        <taxon>Bacillaceae</taxon>
        <taxon>Bacillus</taxon>
    </lineage>
</organism>
<dbReference type="EMBL" id="JAVGVR010000001">
    <property type="protein sequence ID" value="MDQ6599816.1"/>
    <property type="molecule type" value="Genomic_DNA"/>
</dbReference>
<dbReference type="Proteomes" id="UP001178888">
    <property type="component" value="Unassembled WGS sequence"/>
</dbReference>
<evidence type="ECO:0000313" key="11">
    <source>
        <dbReference type="Proteomes" id="UP000295132"/>
    </source>
</evidence>
<evidence type="ECO:0000256" key="7">
    <source>
        <dbReference type="ARBA" id="ARBA00023136"/>
    </source>
</evidence>
<reference evidence="9" key="2">
    <citation type="submission" date="2023-08" db="EMBL/GenBank/DDBJ databases">
        <title>Nitrogen cycling bacteria in agricultural field soils.</title>
        <authorList>
            <person name="Jang J."/>
        </authorList>
    </citation>
    <scope>NUCLEOTIDE SEQUENCE</scope>
    <source>
        <strain evidence="9">PS3-36</strain>
    </source>
</reference>
<keyword evidence="3" id="KW-1003">Cell membrane</keyword>
<keyword evidence="5" id="KW-0133">Cell shape</keyword>
<evidence type="ECO:0000256" key="1">
    <source>
        <dbReference type="ARBA" id="ARBA00004651"/>
    </source>
</evidence>
<feature type="transmembrane region" description="Helical" evidence="8">
    <location>
        <begin position="140"/>
        <end position="158"/>
    </location>
</feature>
<dbReference type="InterPro" id="IPR007227">
    <property type="entry name" value="Cell_shape_determining_MreD"/>
</dbReference>
<evidence type="ECO:0000256" key="8">
    <source>
        <dbReference type="SAM" id="Phobius"/>
    </source>
</evidence>
<evidence type="ECO:0000256" key="4">
    <source>
        <dbReference type="ARBA" id="ARBA00022692"/>
    </source>
</evidence>
<keyword evidence="4 8" id="KW-0812">Transmembrane</keyword>
<dbReference type="Proteomes" id="UP000295132">
    <property type="component" value="Unassembled WGS sequence"/>
</dbReference>
<evidence type="ECO:0000313" key="9">
    <source>
        <dbReference type="EMBL" id="MDQ6599816.1"/>
    </source>
</evidence>
<dbReference type="Pfam" id="PF04093">
    <property type="entry name" value="MreD"/>
    <property type="match status" value="1"/>
</dbReference>
<dbReference type="GO" id="GO:0005886">
    <property type="term" value="C:plasma membrane"/>
    <property type="evidence" value="ECO:0007669"/>
    <property type="project" value="UniProtKB-SubCell"/>
</dbReference>
<comment type="similarity">
    <text evidence="2">Belongs to the MreD family.</text>
</comment>
<comment type="caution">
    <text evidence="10">The sequence shown here is derived from an EMBL/GenBank/DDBJ whole genome shotgun (WGS) entry which is preliminary data.</text>
</comment>
<sequence length="172" mass="19967">MKKFLLPLLFLFLFLLESLFVQLVPADIFGPRKMWVPHFLFSAVLFLTIYGGRKYGIIYGAVFGLLFDIVYTEILGINLFLYPFVAYIVAKIMHVLQNNIIVAFIVSLFGIGLLEIGVYEMDSLIHVTQLSFMSFVEMRIYPTLLFNAIFLLLAGYPFKKYFEKYSQVLRDE</sequence>
<accession>A0A4R5VSC6</accession>
<keyword evidence="7 8" id="KW-0472">Membrane</keyword>
<keyword evidence="6 8" id="KW-1133">Transmembrane helix</keyword>
<evidence type="ECO:0000256" key="6">
    <source>
        <dbReference type="ARBA" id="ARBA00022989"/>
    </source>
</evidence>
<evidence type="ECO:0000313" key="12">
    <source>
        <dbReference type="Proteomes" id="UP001178888"/>
    </source>
</evidence>
<protein>
    <submittedName>
        <fullName evidence="10">Rod shape-determining protein MreD</fullName>
    </submittedName>
</protein>
<evidence type="ECO:0000256" key="2">
    <source>
        <dbReference type="ARBA" id="ARBA00007776"/>
    </source>
</evidence>
<feature type="transmembrane region" description="Helical" evidence="8">
    <location>
        <begin position="36"/>
        <end position="53"/>
    </location>
</feature>
<gene>
    <name evidence="10" type="primary">mreD</name>
    <name evidence="10" type="ORF">E2K98_11765</name>
    <name evidence="9" type="ORF">RCG21_26315</name>
</gene>
<dbReference type="AlphaFoldDB" id="A0A4R5VSC6"/>
<name>A0A4R5VSC6_9BACI</name>
<comment type="subcellular location">
    <subcellularLocation>
        <location evidence="1">Cell membrane</location>
        <topology evidence="1">Multi-pass membrane protein</topology>
    </subcellularLocation>
</comment>
<evidence type="ECO:0000256" key="3">
    <source>
        <dbReference type="ARBA" id="ARBA00022475"/>
    </source>
</evidence>
<dbReference type="GO" id="GO:0008360">
    <property type="term" value="P:regulation of cell shape"/>
    <property type="evidence" value="ECO:0007669"/>
    <property type="project" value="UniProtKB-KW"/>
</dbReference>
<reference evidence="10 11" key="1">
    <citation type="submission" date="2019-03" db="EMBL/GenBank/DDBJ databases">
        <title>Bacillus niacini sp. nov. a Nicotinate-Metabolizing Mesophile Isolated from Soil.</title>
        <authorList>
            <person name="Zhang G."/>
        </authorList>
    </citation>
    <scope>NUCLEOTIDE SEQUENCE [LARGE SCALE GENOMIC DNA]</scope>
    <source>
        <strain evidence="10 11">WN066</strain>
    </source>
</reference>
<proteinExistence type="inferred from homology"/>
<feature type="transmembrane region" description="Helical" evidence="8">
    <location>
        <begin position="65"/>
        <end position="88"/>
    </location>
</feature>
<feature type="transmembrane region" description="Helical" evidence="8">
    <location>
        <begin position="100"/>
        <end position="119"/>
    </location>
</feature>
<evidence type="ECO:0000256" key="5">
    <source>
        <dbReference type="ARBA" id="ARBA00022960"/>
    </source>
</evidence>
<keyword evidence="12" id="KW-1185">Reference proteome</keyword>
<dbReference type="EMBL" id="SMYO01000005">
    <property type="protein sequence ID" value="TDK61565.1"/>
    <property type="molecule type" value="Genomic_DNA"/>
</dbReference>
<dbReference type="NCBIfam" id="TIGR03426">
    <property type="entry name" value="shape_MreD"/>
    <property type="match status" value="1"/>
</dbReference>
<dbReference type="RefSeq" id="WP_133334421.1">
    <property type="nucleotide sequence ID" value="NZ_JAVGVR010000001.1"/>
</dbReference>
<evidence type="ECO:0000313" key="10">
    <source>
        <dbReference type="EMBL" id="TDK61565.1"/>
    </source>
</evidence>